<protein>
    <submittedName>
        <fullName evidence="6">FAD-dependent oxidoreductase</fullName>
    </submittedName>
    <submittedName>
        <fullName evidence="7">Fumarate reductase flavoprotein subunit</fullName>
        <ecNumber evidence="7">1.3.5.4</ecNumber>
    </submittedName>
</protein>
<dbReference type="AlphaFoldDB" id="A0A7W7MVL0"/>
<evidence type="ECO:0000313" key="8">
    <source>
        <dbReference type="Proteomes" id="UP000549343"/>
    </source>
</evidence>
<feature type="domain" description="FAD-dependent oxidoreductase 2 FAD-binding" evidence="5">
    <location>
        <begin position="4"/>
        <end position="439"/>
    </location>
</feature>
<dbReference type="Gene3D" id="3.50.50.60">
    <property type="entry name" value="FAD/NAD(P)-binding domain"/>
    <property type="match status" value="1"/>
</dbReference>
<evidence type="ECO:0000256" key="1">
    <source>
        <dbReference type="ARBA" id="ARBA00001974"/>
    </source>
</evidence>
<gene>
    <name evidence="7" type="ORF">F4557_001061</name>
    <name evidence="6" type="ORF">GCM10009546_47410</name>
</gene>
<organism evidence="7 8">
    <name type="scientific">Actinomadura livida</name>
    <dbReference type="NCBI Taxonomy" id="79909"/>
    <lineage>
        <taxon>Bacteria</taxon>
        <taxon>Bacillati</taxon>
        <taxon>Actinomycetota</taxon>
        <taxon>Actinomycetes</taxon>
        <taxon>Streptosporangiales</taxon>
        <taxon>Thermomonosporaceae</taxon>
        <taxon>Actinomadura</taxon>
    </lineage>
</organism>
<keyword evidence="3" id="KW-0274">FAD</keyword>
<evidence type="ECO:0000313" key="7">
    <source>
        <dbReference type="EMBL" id="MBB4772643.1"/>
    </source>
</evidence>
<dbReference type="RefSeq" id="WP_184880224.1">
    <property type="nucleotide sequence ID" value="NZ_BAAAHD010000047.1"/>
</dbReference>
<evidence type="ECO:0000259" key="5">
    <source>
        <dbReference type="Pfam" id="PF00890"/>
    </source>
</evidence>
<evidence type="ECO:0000256" key="4">
    <source>
        <dbReference type="ARBA" id="ARBA00023002"/>
    </source>
</evidence>
<reference evidence="9" key="2">
    <citation type="journal article" date="2019" name="Int. J. Syst. Evol. Microbiol.">
        <title>The Global Catalogue of Microorganisms (GCM) 10K type strain sequencing project: providing services to taxonomists for standard genome sequencing and annotation.</title>
        <authorList>
            <consortium name="The Broad Institute Genomics Platform"/>
            <consortium name="The Broad Institute Genome Sequencing Center for Infectious Disease"/>
            <person name="Wu L."/>
            <person name="Ma J."/>
        </authorList>
    </citation>
    <scope>NUCLEOTIDE SEQUENCE [LARGE SCALE GENOMIC DNA]</scope>
    <source>
        <strain evidence="9">JCM 10667</strain>
    </source>
</reference>
<evidence type="ECO:0000256" key="2">
    <source>
        <dbReference type="ARBA" id="ARBA00022630"/>
    </source>
</evidence>
<accession>A0A7W7MVL0</accession>
<dbReference type="GO" id="GO:0033765">
    <property type="term" value="F:steroid dehydrogenase activity, acting on the CH-CH group of donors"/>
    <property type="evidence" value="ECO:0007669"/>
    <property type="project" value="UniProtKB-ARBA"/>
</dbReference>
<reference evidence="6" key="1">
    <citation type="journal article" date="2014" name="Int. J. Syst. Evol. Microbiol.">
        <title>Complete genome of a new Firmicutes species belonging to the dominant human colonic microbiota ('Ruminococcus bicirculans') reveals two chromosomes and a selective capacity to utilize plant glucans.</title>
        <authorList>
            <consortium name="NISC Comparative Sequencing Program"/>
            <person name="Wegmann U."/>
            <person name="Louis P."/>
            <person name="Goesmann A."/>
            <person name="Henrissat B."/>
            <person name="Duncan S.H."/>
            <person name="Flint H.J."/>
        </authorList>
    </citation>
    <scope>NUCLEOTIDE SEQUENCE</scope>
    <source>
        <strain evidence="6">JCM 10667</strain>
    </source>
</reference>
<keyword evidence="9" id="KW-1185">Reference proteome</keyword>
<reference evidence="6" key="4">
    <citation type="submission" date="2023-12" db="EMBL/GenBank/DDBJ databases">
        <authorList>
            <person name="Sun Q."/>
            <person name="Inoue M."/>
        </authorList>
    </citation>
    <scope>NUCLEOTIDE SEQUENCE</scope>
    <source>
        <strain evidence="6">JCM 10667</strain>
    </source>
</reference>
<dbReference type="Gene3D" id="3.90.700.10">
    <property type="entry name" value="Succinate dehydrogenase/fumarate reductase flavoprotein, catalytic domain"/>
    <property type="match status" value="1"/>
</dbReference>
<dbReference type="PRINTS" id="PR00411">
    <property type="entry name" value="PNDRDTASEI"/>
</dbReference>
<evidence type="ECO:0000313" key="9">
    <source>
        <dbReference type="Proteomes" id="UP001501427"/>
    </source>
</evidence>
<keyword evidence="2" id="KW-0285">Flavoprotein</keyword>
<dbReference type="InterPro" id="IPR050315">
    <property type="entry name" value="FAD-oxidoreductase_2"/>
</dbReference>
<comment type="caution">
    <text evidence="7">The sequence shown here is derived from an EMBL/GenBank/DDBJ whole genome shotgun (WGS) entry which is preliminary data.</text>
</comment>
<evidence type="ECO:0000256" key="3">
    <source>
        <dbReference type="ARBA" id="ARBA00022827"/>
    </source>
</evidence>
<dbReference type="EC" id="1.3.5.4" evidence="7"/>
<keyword evidence="4 7" id="KW-0560">Oxidoreductase</keyword>
<dbReference type="InterPro" id="IPR036188">
    <property type="entry name" value="FAD/NAD-bd_sf"/>
</dbReference>
<dbReference type="Proteomes" id="UP000549343">
    <property type="component" value="Unassembled WGS sequence"/>
</dbReference>
<sequence>MGFDVIVAGAGPGGLACAITAAGAGARVLVLEKAADVGGALPYSGGHLSAGGFSAQRERGIADDPGRHLADILRISRGTGREDLTRLSLAEQPAVLEWLFAAGYEIDPATPRIVYGHEPYTTPRTVHAAETPGGPAILRALRRLLEPLTGDGRVTLRTGVRVTGLRTEGEAVTGVATEDGRALRAPAVVLATGGFGHAPDLFAELEGAPLTTSAAPTSTGDGLRMARRIGAGLQGLGQYIPTFGGLPPEGDDPRVDWLNRPQLVAAERPPWEIYVDRRGRRWIAEDEPSIDRKERVLTGVDRMTFWMVFDARALRESRPMVHGWTPGDLDARCGRRRGLHRAADLAELAKRAGIDAAGLTAEVARYNAAVAAGTDPAFGRRHLPAPIAEPPFYAVENHPVTLITFAGVDVDADLRVRRADGRAVPGLYAVGEVIGSAAVNGNAFCSGMCLTPALAFGRIVGRHLAAVSRASVREREPGGA</sequence>
<dbReference type="PRINTS" id="PR00368">
    <property type="entry name" value="FADPNR"/>
</dbReference>
<comment type="cofactor">
    <cofactor evidence="1">
        <name>FAD</name>
        <dbReference type="ChEBI" id="CHEBI:57692"/>
    </cofactor>
</comment>
<dbReference type="SUPFAM" id="SSF51905">
    <property type="entry name" value="FAD/NAD(P)-binding domain"/>
    <property type="match status" value="1"/>
</dbReference>
<dbReference type="SUPFAM" id="SSF56425">
    <property type="entry name" value="Succinate dehydrogenase/fumarate reductase flavoprotein, catalytic domain"/>
    <property type="match status" value="1"/>
</dbReference>
<name>A0A7W7MVL0_9ACTN</name>
<dbReference type="InterPro" id="IPR003953">
    <property type="entry name" value="FAD-dep_OxRdtase_2_FAD-bd"/>
</dbReference>
<proteinExistence type="predicted"/>
<evidence type="ECO:0000313" key="6">
    <source>
        <dbReference type="EMBL" id="GAA0579493.1"/>
    </source>
</evidence>
<reference evidence="7 8" key="3">
    <citation type="submission" date="2020-08" db="EMBL/GenBank/DDBJ databases">
        <title>Sequencing the genomes of 1000 actinobacteria strains.</title>
        <authorList>
            <person name="Klenk H.-P."/>
        </authorList>
    </citation>
    <scope>NUCLEOTIDE SEQUENCE [LARGE SCALE GENOMIC DNA]</scope>
    <source>
        <strain evidence="7 8">DSM 44772</strain>
    </source>
</reference>
<dbReference type="GO" id="GO:0008202">
    <property type="term" value="P:steroid metabolic process"/>
    <property type="evidence" value="ECO:0007669"/>
    <property type="project" value="UniProtKB-ARBA"/>
</dbReference>
<dbReference type="Pfam" id="PF00890">
    <property type="entry name" value="FAD_binding_2"/>
    <property type="match status" value="1"/>
</dbReference>
<dbReference type="PANTHER" id="PTHR43400">
    <property type="entry name" value="FUMARATE REDUCTASE"/>
    <property type="match status" value="1"/>
</dbReference>
<dbReference type="EMBL" id="BAAAHD010000047">
    <property type="protein sequence ID" value="GAA0579493.1"/>
    <property type="molecule type" value="Genomic_DNA"/>
</dbReference>
<dbReference type="EMBL" id="JACHMV010000001">
    <property type="protein sequence ID" value="MBB4772643.1"/>
    <property type="molecule type" value="Genomic_DNA"/>
</dbReference>
<dbReference type="PANTHER" id="PTHR43400:SF10">
    <property type="entry name" value="3-OXOSTEROID 1-DEHYDROGENASE"/>
    <property type="match status" value="1"/>
</dbReference>
<dbReference type="Proteomes" id="UP001501427">
    <property type="component" value="Unassembled WGS sequence"/>
</dbReference>
<dbReference type="InterPro" id="IPR027477">
    <property type="entry name" value="Succ_DH/fumarate_Rdtase_cat_sf"/>
</dbReference>